<comment type="caution">
    <text evidence="2">The sequence shown here is derived from an EMBL/GenBank/DDBJ whole genome shotgun (WGS) entry which is preliminary data.</text>
</comment>
<protein>
    <submittedName>
        <fullName evidence="2">PadR family transcriptional regulator</fullName>
    </submittedName>
</protein>
<sequence>MAAPKLTPMALAVLELLNERPMHPYEMTQLMRDRHLEHRVAVKTGSLYHTVDRLLAVGHIEVFETQREGRRPERTVYALTEQGRDAFIDRARTMLSTIATEYPEYVSGLGVMDDLGREDSLEQLEKRLLQLEAKAAAQEVVTRKLTAEVPPIYWVDWRYTAAQVRFELEWTRELVHDIKSGRLQWIDYDTQDPALSLVPTESTEDRSDDRAS</sequence>
<dbReference type="PANTHER" id="PTHR43252:SF7">
    <property type="entry name" value="TRANSCRIPTIONAL REGULATOR YQJI"/>
    <property type="match status" value="1"/>
</dbReference>
<reference evidence="3" key="1">
    <citation type="journal article" date="2019" name="Int. J. Syst. Evol. Microbiol.">
        <title>The Global Catalogue of Microorganisms (GCM) 10K type strain sequencing project: providing services to taxonomists for standard genome sequencing and annotation.</title>
        <authorList>
            <consortium name="The Broad Institute Genomics Platform"/>
            <consortium name="The Broad Institute Genome Sequencing Center for Infectious Disease"/>
            <person name="Wu L."/>
            <person name="Ma J."/>
        </authorList>
    </citation>
    <scope>NUCLEOTIDE SEQUENCE [LARGE SCALE GENOMIC DNA]</scope>
    <source>
        <strain evidence="3">JCM 17017</strain>
    </source>
</reference>
<dbReference type="PANTHER" id="PTHR43252">
    <property type="entry name" value="TRANSCRIPTIONAL REGULATOR YQJI"/>
    <property type="match status" value="1"/>
</dbReference>
<gene>
    <name evidence="2" type="ORF">GCM10022380_77450</name>
</gene>
<feature type="domain" description="Transcription regulator PadR N-terminal" evidence="1">
    <location>
        <begin position="13"/>
        <end position="87"/>
    </location>
</feature>
<evidence type="ECO:0000259" key="1">
    <source>
        <dbReference type="Pfam" id="PF03551"/>
    </source>
</evidence>
<dbReference type="Pfam" id="PF03551">
    <property type="entry name" value="PadR"/>
    <property type="match status" value="1"/>
</dbReference>
<dbReference type="InterPro" id="IPR036390">
    <property type="entry name" value="WH_DNA-bd_sf"/>
</dbReference>
<evidence type="ECO:0000313" key="2">
    <source>
        <dbReference type="EMBL" id="GAA3847733.1"/>
    </source>
</evidence>
<dbReference type="InterPro" id="IPR005149">
    <property type="entry name" value="Tscrpt_reg_PadR_N"/>
</dbReference>
<dbReference type="Gene3D" id="1.10.10.10">
    <property type="entry name" value="Winged helix-like DNA-binding domain superfamily/Winged helix DNA-binding domain"/>
    <property type="match status" value="1"/>
</dbReference>
<dbReference type="InterPro" id="IPR036388">
    <property type="entry name" value="WH-like_DNA-bd_sf"/>
</dbReference>
<dbReference type="SUPFAM" id="SSF46785">
    <property type="entry name" value="Winged helix' DNA-binding domain"/>
    <property type="match status" value="1"/>
</dbReference>
<dbReference type="Proteomes" id="UP001501624">
    <property type="component" value="Unassembled WGS sequence"/>
</dbReference>
<organism evidence="2 3">
    <name type="scientific">Amycolatopsis tucumanensis</name>
    <dbReference type="NCBI Taxonomy" id="401106"/>
    <lineage>
        <taxon>Bacteria</taxon>
        <taxon>Bacillati</taxon>
        <taxon>Actinomycetota</taxon>
        <taxon>Actinomycetes</taxon>
        <taxon>Pseudonocardiales</taxon>
        <taxon>Pseudonocardiaceae</taxon>
        <taxon>Amycolatopsis</taxon>
    </lineage>
</organism>
<evidence type="ECO:0000313" key="3">
    <source>
        <dbReference type="Proteomes" id="UP001501624"/>
    </source>
</evidence>
<keyword evidence="3" id="KW-1185">Reference proteome</keyword>
<accession>A0ABP7JLD0</accession>
<dbReference type="EMBL" id="BAABCM010000016">
    <property type="protein sequence ID" value="GAA3847733.1"/>
    <property type="molecule type" value="Genomic_DNA"/>
</dbReference>
<proteinExistence type="predicted"/>
<name>A0ABP7JLD0_9PSEU</name>